<keyword evidence="1" id="KW-0472">Membrane</keyword>
<keyword evidence="1" id="KW-1133">Transmembrane helix</keyword>
<feature type="transmembrane region" description="Helical" evidence="1">
    <location>
        <begin position="66"/>
        <end position="90"/>
    </location>
</feature>
<sequence length="117" mass="12429">MTTLADERRAQFKTDVAELKLKTGQSRGDGAARVGGLILMIVGAVAAFVVYISSLTLNDLRDITSYQILATAFLAVTVIGAALYLAGAVAKVLRLWLLRQLHEGQAQADQIAAALSK</sequence>
<name>A0ABT6M3V9_9NOCA</name>
<gene>
    <name evidence="2" type="ORF">M2280_000207</name>
</gene>
<proteinExistence type="predicted"/>
<feature type="transmembrane region" description="Helical" evidence="1">
    <location>
        <begin position="30"/>
        <end position="54"/>
    </location>
</feature>
<keyword evidence="1" id="KW-0812">Transmembrane</keyword>
<dbReference type="RefSeq" id="WP_280758411.1">
    <property type="nucleotide sequence ID" value="NZ_JARXVC010000001.1"/>
</dbReference>
<evidence type="ECO:0000256" key="1">
    <source>
        <dbReference type="SAM" id="Phobius"/>
    </source>
</evidence>
<evidence type="ECO:0000313" key="2">
    <source>
        <dbReference type="EMBL" id="MDH6279002.1"/>
    </source>
</evidence>
<keyword evidence="3" id="KW-1185">Reference proteome</keyword>
<dbReference type="Proteomes" id="UP001160334">
    <property type="component" value="Unassembled WGS sequence"/>
</dbReference>
<comment type="caution">
    <text evidence="2">The sequence shown here is derived from an EMBL/GenBank/DDBJ whole genome shotgun (WGS) entry which is preliminary data.</text>
</comment>
<protein>
    <submittedName>
        <fullName evidence="2">Membrane protein YdbT with pleckstrin-like domain</fullName>
    </submittedName>
</protein>
<evidence type="ECO:0000313" key="3">
    <source>
        <dbReference type="Proteomes" id="UP001160334"/>
    </source>
</evidence>
<reference evidence="2 3" key="1">
    <citation type="submission" date="2023-04" db="EMBL/GenBank/DDBJ databases">
        <title>Forest soil microbial communities from Buena Vista Peninsula, Colon Province, Panama.</title>
        <authorList>
            <person name="Bouskill N."/>
        </authorList>
    </citation>
    <scope>NUCLEOTIDE SEQUENCE [LARGE SCALE GENOMIC DNA]</scope>
    <source>
        <strain evidence="2 3">CFH S0262</strain>
    </source>
</reference>
<organism evidence="2 3">
    <name type="scientific">Prescottella agglutinans</name>
    <dbReference type="NCBI Taxonomy" id="1644129"/>
    <lineage>
        <taxon>Bacteria</taxon>
        <taxon>Bacillati</taxon>
        <taxon>Actinomycetota</taxon>
        <taxon>Actinomycetes</taxon>
        <taxon>Mycobacteriales</taxon>
        <taxon>Nocardiaceae</taxon>
        <taxon>Prescottella</taxon>
    </lineage>
</organism>
<dbReference type="EMBL" id="JARXVC010000001">
    <property type="protein sequence ID" value="MDH6279002.1"/>
    <property type="molecule type" value="Genomic_DNA"/>
</dbReference>
<accession>A0ABT6M3V9</accession>